<keyword evidence="3" id="KW-1185">Reference proteome</keyword>
<gene>
    <name evidence="2" type="ORF">ODALV1_LOCUS11493</name>
</gene>
<evidence type="ECO:0000313" key="3">
    <source>
        <dbReference type="Proteomes" id="UP001642540"/>
    </source>
</evidence>
<protein>
    <submittedName>
        <fullName evidence="2">Uncharacterized protein</fullName>
    </submittedName>
</protein>
<feature type="region of interest" description="Disordered" evidence="1">
    <location>
        <begin position="133"/>
        <end position="157"/>
    </location>
</feature>
<name>A0ABP1QHR3_9HEXA</name>
<feature type="compositionally biased region" description="Low complexity" evidence="1">
    <location>
        <begin position="137"/>
        <end position="157"/>
    </location>
</feature>
<evidence type="ECO:0000256" key="1">
    <source>
        <dbReference type="SAM" id="MobiDB-lite"/>
    </source>
</evidence>
<accession>A0ABP1QHR3</accession>
<dbReference type="EMBL" id="CAXLJM020000035">
    <property type="protein sequence ID" value="CAL8103589.1"/>
    <property type="molecule type" value="Genomic_DNA"/>
</dbReference>
<evidence type="ECO:0000313" key="2">
    <source>
        <dbReference type="EMBL" id="CAL8103589.1"/>
    </source>
</evidence>
<proteinExistence type="predicted"/>
<dbReference type="Proteomes" id="UP001642540">
    <property type="component" value="Unassembled WGS sequence"/>
</dbReference>
<reference evidence="2 3" key="1">
    <citation type="submission" date="2024-08" db="EMBL/GenBank/DDBJ databases">
        <authorList>
            <person name="Cucini C."/>
            <person name="Frati F."/>
        </authorList>
    </citation>
    <scope>NUCLEOTIDE SEQUENCE [LARGE SCALE GENOMIC DNA]</scope>
</reference>
<sequence>MTALHHKKVYRKYNDQCVLYDLRAQCDSSLGLLCLDTGLQGYRCLCPSDKLHSQLFDTKQNACVGKVFNACVRGNSRETVKNDTLCVENSECNTNVYGFPICLCKEGFIEMDDGTCTPALKYGDSCVKNKRAAPKNETTQQSSSSSSSTEASTSTTSGSEEEFKQKCDIKRGHACIEGKCQCKYPSEQYYDEDKQTCISYSGGRCSFERHIYSCVPNANCPAPPPTQPSRQNPLVQPGSFLEGLMQVQDGSEMFTMPVRPRPRPHHYNFPGLPLPPTSHFNHHHPHPPIPPAQLHILTKEDPVLEFERRYDNYDYARSIFFGGSREEQSAKSEFDDENGIEQPKCQCAPGFSRTAQGFCMKDFGSKCHPEDDDVVNFVGKNRIENSTATRELCNPDQFLECLDAHDGSFSCQCRNPLNERYDMETKQCVARIGKRCRPLGNYPKCDKGGECVDGVCRCGSGTSLTPLETCELNHGEKCEPGKCNSWKGLTCHGKSRTCLCLDSYLRYDEGKAACVGGEGGICGSVPLASIFGRYATEIALIGCEQGFQCKVQEIAGKPLASICIREK</sequence>
<organism evidence="2 3">
    <name type="scientific">Orchesella dallaii</name>
    <dbReference type="NCBI Taxonomy" id="48710"/>
    <lineage>
        <taxon>Eukaryota</taxon>
        <taxon>Metazoa</taxon>
        <taxon>Ecdysozoa</taxon>
        <taxon>Arthropoda</taxon>
        <taxon>Hexapoda</taxon>
        <taxon>Collembola</taxon>
        <taxon>Entomobryomorpha</taxon>
        <taxon>Entomobryoidea</taxon>
        <taxon>Orchesellidae</taxon>
        <taxon>Orchesellinae</taxon>
        <taxon>Orchesella</taxon>
    </lineage>
</organism>
<comment type="caution">
    <text evidence="2">The sequence shown here is derived from an EMBL/GenBank/DDBJ whole genome shotgun (WGS) entry which is preliminary data.</text>
</comment>